<keyword evidence="1" id="KW-0677">Repeat</keyword>
<dbReference type="SMART" id="SM00382">
    <property type="entry name" value="AAA"/>
    <property type="match status" value="2"/>
</dbReference>
<protein>
    <submittedName>
        <fullName evidence="5">Macrolide transport system ATP-binding/permease protein</fullName>
    </submittedName>
</protein>
<accession>A0A7X5TS75</accession>
<dbReference type="PROSITE" id="PS00211">
    <property type="entry name" value="ABC_TRANSPORTER_1"/>
    <property type="match status" value="1"/>
</dbReference>
<comment type="caution">
    <text evidence="5">The sequence shown here is derived from an EMBL/GenBank/DDBJ whole genome shotgun (WGS) entry which is preliminary data.</text>
</comment>
<dbReference type="Gene3D" id="3.40.50.300">
    <property type="entry name" value="P-loop containing nucleotide triphosphate hydrolases"/>
    <property type="match status" value="3"/>
</dbReference>
<keyword evidence="3 5" id="KW-0067">ATP-binding</keyword>
<dbReference type="PANTHER" id="PTHR19211:SF14">
    <property type="entry name" value="ATP-BINDING CASSETTE SUB-FAMILY F MEMBER 1"/>
    <property type="match status" value="1"/>
</dbReference>
<dbReference type="GO" id="GO:0016887">
    <property type="term" value="F:ATP hydrolysis activity"/>
    <property type="evidence" value="ECO:0007669"/>
    <property type="project" value="InterPro"/>
</dbReference>
<name>A0A7X5TS75_9MICO</name>
<proteinExistence type="predicted"/>
<keyword evidence="2" id="KW-0547">Nucleotide-binding</keyword>
<evidence type="ECO:0000256" key="2">
    <source>
        <dbReference type="ARBA" id="ARBA00022741"/>
    </source>
</evidence>
<evidence type="ECO:0000313" key="5">
    <source>
        <dbReference type="EMBL" id="NIH52630.1"/>
    </source>
</evidence>
<evidence type="ECO:0000259" key="4">
    <source>
        <dbReference type="PROSITE" id="PS50893"/>
    </source>
</evidence>
<gene>
    <name evidence="5" type="ORF">FHX76_000498</name>
</gene>
<dbReference type="FunFam" id="3.40.50.300:FF:000011">
    <property type="entry name" value="Putative ABC transporter ATP-binding component"/>
    <property type="match status" value="1"/>
</dbReference>
<dbReference type="PROSITE" id="PS50893">
    <property type="entry name" value="ABC_TRANSPORTER_2"/>
    <property type="match status" value="2"/>
</dbReference>
<keyword evidence="6" id="KW-1185">Reference proteome</keyword>
<sequence>MNNADQLSGEYAQNQQRAGLQLAGSPREHPAGPSAQLVATQIEYHYGHKPVLSNCSLVITPGQRWAVVGGNGRGKTTLIGLLAGELTPVAGSIRRIGTLGYVSQELVIESESATTVSDVVDAELAAARLAELELERSAERLASHPGNRDVQSAYSTALERAQLLEVWDADRRMEQALAGFGASFERARRLNELSTGQRHRLRLACVLGGTYDVVLLDEPTNHLDAEALRFLTASLRERTGASVVVSHDRALLRDVATNVCDVDPSRDNQPRIYGGGFDAFVNGRARELASWRADYEQQVAEGQRLESGLEQARSRLVSGWRPPKGTGKHTRATRAPALVRALHDRQREFAERAVDIPRPPLELRVKGPDDVHEGTLLTASHVRCDGRLDQDVSVALETGSRLVVTGPNGVGKSTLLRLLSGELEPSAGTVRTASGVRVGLLSQDSDGGEPVWTDAAVETVLELGLLHPEDTEKKLSELSVGQRRRVDLAAVFALRPHVLLLDEPTNHLSADLVADLINELNGLQTAVVVVSHDRQLLSRLSGWPRLSLTALG</sequence>
<reference evidence="5 6" key="1">
    <citation type="submission" date="2020-02" db="EMBL/GenBank/DDBJ databases">
        <title>Sequencing the genomes of 1000 actinobacteria strains.</title>
        <authorList>
            <person name="Klenk H.-P."/>
        </authorList>
    </citation>
    <scope>NUCLEOTIDE SEQUENCE [LARGE SCALE GENOMIC DNA]</scope>
    <source>
        <strain evidence="5 6">DSM 27960</strain>
    </source>
</reference>
<dbReference type="GO" id="GO:0005524">
    <property type="term" value="F:ATP binding"/>
    <property type="evidence" value="ECO:0007669"/>
    <property type="project" value="UniProtKB-KW"/>
</dbReference>
<dbReference type="AlphaFoldDB" id="A0A7X5TS75"/>
<dbReference type="PANTHER" id="PTHR19211">
    <property type="entry name" value="ATP-BINDING TRANSPORT PROTEIN-RELATED"/>
    <property type="match status" value="1"/>
</dbReference>
<organism evidence="5 6">
    <name type="scientific">Lysinibacter cavernae</name>
    <dbReference type="NCBI Taxonomy" id="1640652"/>
    <lineage>
        <taxon>Bacteria</taxon>
        <taxon>Bacillati</taxon>
        <taxon>Actinomycetota</taxon>
        <taxon>Actinomycetes</taxon>
        <taxon>Micrococcales</taxon>
        <taxon>Microbacteriaceae</taxon>
        <taxon>Lysinibacter</taxon>
    </lineage>
</organism>
<dbReference type="InterPro" id="IPR050611">
    <property type="entry name" value="ABCF"/>
</dbReference>
<dbReference type="InterPro" id="IPR003593">
    <property type="entry name" value="AAA+_ATPase"/>
</dbReference>
<feature type="domain" description="ABC transporter" evidence="4">
    <location>
        <begin position="37"/>
        <end position="293"/>
    </location>
</feature>
<dbReference type="InterPro" id="IPR017871">
    <property type="entry name" value="ABC_transporter-like_CS"/>
</dbReference>
<dbReference type="Pfam" id="PF00005">
    <property type="entry name" value="ABC_tran"/>
    <property type="match status" value="2"/>
</dbReference>
<dbReference type="InterPro" id="IPR027417">
    <property type="entry name" value="P-loop_NTPase"/>
</dbReference>
<evidence type="ECO:0000256" key="1">
    <source>
        <dbReference type="ARBA" id="ARBA00022737"/>
    </source>
</evidence>
<dbReference type="SUPFAM" id="SSF52540">
    <property type="entry name" value="P-loop containing nucleoside triphosphate hydrolases"/>
    <property type="match status" value="2"/>
</dbReference>
<dbReference type="CDD" id="cd03221">
    <property type="entry name" value="ABCF_EF-3"/>
    <property type="match status" value="2"/>
</dbReference>
<dbReference type="Proteomes" id="UP000541033">
    <property type="component" value="Unassembled WGS sequence"/>
</dbReference>
<dbReference type="InterPro" id="IPR003439">
    <property type="entry name" value="ABC_transporter-like_ATP-bd"/>
</dbReference>
<feature type="domain" description="ABC transporter" evidence="4">
    <location>
        <begin position="371"/>
        <end position="549"/>
    </location>
</feature>
<dbReference type="RefSeq" id="WP_167147466.1">
    <property type="nucleotide sequence ID" value="NZ_JAAMOX010000001.1"/>
</dbReference>
<evidence type="ECO:0000313" key="6">
    <source>
        <dbReference type="Proteomes" id="UP000541033"/>
    </source>
</evidence>
<evidence type="ECO:0000256" key="3">
    <source>
        <dbReference type="ARBA" id="ARBA00022840"/>
    </source>
</evidence>
<dbReference type="EMBL" id="JAAMOX010000001">
    <property type="protein sequence ID" value="NIH52630.1"/>
    <property type="molecule type" value="Genomic_DNA"/>
</dbReference>